<dbReference type="Pfam" id="PF13560">
    <property type="entry name" value="HTH_31"/>
    <property type="match status" value="1"/>
</dbReference>
<dbReference type="Pfam" id="PF19054">
    <property type="entry name" value="DUF5753"/>
    <property type="match status" value="1"/>
</dbReference>
<dbReference type="EMBL" id="BAAAQK010000025">
    <property type="protein sequence ID" value="GAA1870871.1"/>
    <property type="molecule type" value="Genomic_DNA"/>
</dbReference>
<feature type="domain" description="HTH cro/C1-type" evidence="1">
    <location>
        <begin position="10"/>
        <end position="66"/>
    </location>
</feature>
<dbReference type="PROSITE" id="PS50943">
    <property type="entry name" value="HTH_CROC1"/>
    <property type="match status" value="1"/>
</dbReference>
<dbReference type="RefSeq" id="WP_344424498.1">
    <property type="nucleotide sequence ID" value="NZ_BAAAQK010000025.1"/>
</dbReference>
<dbReference type="InterPro" id="IPR043917">
    <property type="entry name" value="DUF5753"/>
</dbReference>
<proteinExistence type="predicted"/>
<accession>A0ABN2NKF8</accession>
<dbReference type="SMART" id="SM00530">
    <property type="entry name" value="HTH_XRE"/>
    <property type="match status" value="1"/>
</dbReference>
<dbReference type="InterPro" id="IPR010982">
    <property type="entry name" value="Lambda_DNA-bd_dom_sf"/>
</dbReference>
<evidence type="ECO:0000313" key="3">
    <source>
        <dbReference type="Proteomes" id="UP001500449"/>
    </source>
</evidence>
<dbReference type="CDD" id="cd00093">
    <property type="entry name" value="HTH_XRE"/>
    <property type="match status" value="1"/>
</dbReference>
<organism evidence="2 3">
    <name type="scientific">Pseudonocardia ailaonensis</name>
    <dbReference type="NCBI Taxonomy" id="367279"/>
    <lineage>
        <taxon>Bacteria</taxon>
        <taxon>Bacillati</taxon>
        <taxon>Actinomycetota</taxon>
        <taxon>Actinomycetes</taxon>
        <taxon>Pseudonocardiales</taxon>
        <taxon>Pseudonocardiaceae</taxon>
        <taxon>Pseudonocardia</taxon>
    </lineage>
</organism>
<dbReference type="Gene3D" id="1.10.260.40">
    <property type="entry name" value="lambda repressor-like DNA-binding domains"/>
    <property type="match status" value="1"/>
</dbReference>
<dbReference type="SUPFAM" id="SSF47413">
    <property type="entry name" value="lambda repressor-like DNA-binding domains"/>
    <property type="match status" value="1"/>
</dbReference>
<evidence type="ECO:0000313" key="2">
    <source>
        <dbReference type="EMBL" id="GAA1870871.1"/>
    </source>
</evidence>
<evidence type="ECO:0000259" key="1">
    <source>
        <dbReference type="PROSITE" id="PS50943"/>
    </source>
</evidence>
<comment type="caution">
    <text evidence="2">The sequence shown here is derived from an EMBL/GenBank/DDBJ whole genome shotgun (WGS) entry which is preliminary data.</text>
</comment>
<reference evidence="2 3" key="1">
    <citation type="journal article" date="2019" name="Int. J. Syst. Evol. Microbiol.">
        <title>The Global Catalogue of Microorganisms (GCM) 10K type strain sequencing project: providing services to taxonomists for standard genome sequencing and annotation.</title>
        <authorList>
            <consortium name="The Broad Institute Genomics Platform"/>
            <consortium name="The Broad Institute Genome Sequencing Center for Infectious Disease"/>
            <person name="Wu L."/>
            <person name="Ma J."/>
        </authorList>
    </citation>
    <scope>NUCLEOTIDE SEQUENCE [LARGE SCALE GENOMIC DNA]</scope>
    <source>
        <strain evidence="2 3">JCM 16009</strain>
    </source>
</reference>
<keyword evidence="3" id="KW-1185">Reference proteome</keyword>
<dbReference type="Proteomes" id="UP001500449">
    <property type="component" value="Unassembled WGS sequence"/>
</dbReference>
<sequence>MSRRRLGNELKQLRDDAGLTLDQAADALECSSSKVSRLETGKGLPKQRDIRDLVRLYKAEASLDRLLRLARAGATAGWWQQYTPILTSEPFVLDGADRYAALEFDATRITCFDGAVFHGLLQCPDYARLILERAAAHLDAGEMAQLLEFRSRRQESLSRSESPLELYQVIDESVLVRLVRGHRELARRQIEFVLREMERSNVEVGLLPFDAGFMRATQGSFAVIEFADSRDQDVVVVESHAGVSYLDGDFGVETYKAVFEDTRQVALTSTETYSELERTLSTL</sequence>
<dbReference type="InterPro" id="IPR001387">
    <property type="entry name" value="Cro/C1-type_HTH"/>
</dbReference>
<name>A0ABN2NKF8_9PSEU</name>
<protein>
    <submittedName>
        <fullName evidence="2">Helix-turn-helix transcriptional regulator</fullName>
    </submittedName>
</protein>
<gene>
    <name evidence="2" type="ORF">GCM10009836_59440</name>
</gene>